<accession>A3DPQ7</accession>
<dbReference type="RefSeq" id="WP_011839811.1">
    <property type="nucleotide sequence ID" value="NC_009033.1"/>
</dbReference>
<feature type="domain" description="PIN" evidence="2">
    <location>
        <begin position="39"/>
        <end position="119"/>
    </location>
</feature>
<dbReference type="OrthoDB" id="168412at2157"/>
<keyword evidence="1" id="KW-0460">Magnesium</keyword>
<dbReference type="Gene3D" id="3.40.50.1010">
    <property type="entry name" value="5'-nuclease"/>
    <property type="match status" value="1"/>
</dbReference>
<dbReference type="AlphaFoldDB" id="A3DPQ7"/>
<dbReference type="InterPro" id="IPR044153">
    <property type="entry name" value="PIN_Pae0151-like"/>
</dbReference>
<dbReference type="Pfam" id="PF01850">
    <property type="entry name" value="PIN"/>
    <property type="match status" value="1"/>
</dbReference>
<dbReference type="SUPFAM" id="SSF88723">
    <property type="entry name" value="PIN domain-like"/>
    <property type="match status" value="1"/>
</dbReference>
<protein>
    <recommendedName>
        <fullName evidence="2">PIN domain-containing protein</fullName>
    </recommendedName>
</protein>
<proteinExistence type="predicted"/>
<dbReference type="Proteomes" id="UP000000254">
    <property type="component" value="Chromosome"/>
</dbReference>
<sequence>MKPSYLFDASSLVKALKEAKLVPLGGQVLQWLTIYEVLNVFWEESYLLHRLSIEEAVSLTRDFTDLVLNMIILEPRGLEHDILQIAVSRGITAYDASYIALARKHGLTLVTEDQILAKASTNMVKTVSLDDIK</sequence>
<evidence type="ECO:0000313" key="4">
    <source>
        <dbReference type="Proteomes" id="UP000000254"/>
    </source>
</evidence>
<organism evidence="3 4">
    <name type="scientific">Staphylothermus marinus (strain ATCC 43588 / DSM 3639 / JCM 9404 / F1)</name>
    <dbReference type="NCBI Taxonomy" id="399550"/>
    <lineage>
        <taxon>Archaea</taxon>
        <taxon>Thermoproteota</taxon>
        <taxon>Thermoprotei</taxon>
        <taxon>Desulfurococcales</taxon>
        <taxon>Desulfurococcaceae</taxon>
        <taxon>Staphylothermus</taxon>
    </lineage>
</organism>
<dbReference type="HOGENOM" id="CLU_121774_5_0_2"/>
<reference evidence="3 4" key="2">
    <citation type="journal article" date="2009" name="Stand. Genomic Sci.">
        <title>Complete genome sequence of Staphylothermus marinus Stetter and Fiala 1986 type strain F1.</title>
        <authorList>
            <person name="Anderson I.J."/>
            <person name="Sun H."/>
            <person name="Lapidus A."/>
            <person name="Copeland A."/>
            <person name="Glavina Del Rio T."/>
            <person name="Tice H."/>
            <person name="Dalin E."/>
            <person name="Lucas S."/>
            <person name="Barry K."/>
            <person name="Land M."/>
            <person name="Richardson P."/>
            <person name="Huber H."/>
            <person name="Kyrpides N.C."/>
        </authorList>
    </citation>
    <scope>NUCLEOTIDE SEQUENCE [LARGE SCALE GENOMIC DNA]</scope>
    <source>
        <strain evidence="4">ATCC 43588 / DSM 3639 / JCM 9404 / F1</strain>
    </source>
</reference>
<dbReference type="PANTHER" id="PTHR35901:SF1">
    <property type="entry name" value="EXONUCLEASE VAPC9"/>
    <property type="match status" value="1"/>
</dbReference>
<dbReference type="GeneID" id="4906688"/>
<keyword evidence="4" id="KW-1185">Reference proteome</keyword>
<dbReference type="InterPro" id="IPR029060">
    <property type="entry name" value="PIN-like_dom_sf"/>
</dbReference>
<evidence type="ECO:0000256" key="1">
    <source>
        <dbReference type="ARBA" id="ARBA00022842"/>
    </source>
</evidence>
<reference evidence="4" key="1">
    <citation type="journal article" date="2009" name="BMC Genomics">
        <title>The complete genome sequence of Staphylothermus marinus reveals differences in sulfur metabolism among heterotrophic Crenarchaeota.</title>
        <authorList>
            <person name="Anderson I.J."/>
            <person name="Dharmarajan L."/>
            <person name="Rodriguez J."/>
            <person name="Hooper S."/>
            <person name="Porat I."/>
            <person name="Ulrich L.E."/>
            <person name="Elkins J.G."/>
            <person name="Mavromatis K."/>
            <person name="Sun H."/>
            <person name="Land M."/>
            <person name="Lapidus A."/>
            <person name="Lucas S."/>
            <person name="Barry K."/>
            <person name="Huber H."/>
            <person name="Zhulin I.B."/>
            <person name="Whitman W.B."/>
            <person name="Mukhopadhyay B."/>
            <person name="Woese C."/>
            <person name="Bristow J."/>
            <person name="Kyrpides N."/>
        </authorList>
    </citation>
    <scope>NUCLEOTIDE SEQUENCE [LARGE SCALE GENOMIC DNA]</scope>
    <source>
        <strain evidence="4">ATCC 43588 / DSM 3639 / JCM 9404 / F1</strain>
    </source>
</reference>
<dbReference type="KEGG" id="smr:Smar_1528"/>
<dbReference type="EMBL" id="CP000575">
    <property type="protein sequence ID" value="ABN70617.1"/>
    <property type="molecule type" value="Genomic_DNA"/>
</dbReference>
<gene>
    <name evidence="3" type="ordered locus">Smar_1528</name>
</gene>
<dbReference type="CDD" id="cd09873">
    <property type="entry name" value="PIN_Pae0151-like"/>
    <property type="match status" value="1"/>
</dbReference>
<dbReference type="eggNOG" id="arCOG00729">
    <property type="taxonomic scope" value="Archaea"/>
</dbReference>
<evidence type="ECO:0000313" key="3">
    <source>
        <dbReference type="EMBL" id="ABN70617.1"/>
    </source>
</evidence>
<evidence type="ECO:0000259" key="2">
    <source>
        <dbReference type="Pfam" id="PF01850"/>
    </source>
</evidence>
<name>A3DPQ7_STAMF</name>
<dbReference type="PANTHER" id="PTHR35901">
    <property type="entry name" value="RIBONUCLEASE VAPC3"/>
    <property type="match status" value="1"/>
</dbReference>
<dbReference type="InterPro" id="IPR002716">
    <property type="entry name" value="PIN_dom"/>
</dbReference>
<dbReference type="InterPro" id="IPR051619">
    <property type="entry name" value="TypeII_TA_RNase_PINc/VapC"/>
</dbReference>